<dbReference type="EMBL" id="BJNV01000096">
    <property type="protein sequence ID" value="GEC97536.1"/>
    <property type="molecule type" value="Genomic_DNA"/>
</dbReference>
<evidence type="ECO:0008006" key="3">
    <source>
        <dbReference type="Google" id="ProtNLM"/>
    </source>
</evidence>
<sequence>MQTATTPTSRRNDAPLATLTTKRTDYASILRTYSTDEAAAVLKVKPQTLRAAVCRDGAYFGVCPQKARNRFLVWDAAAIDALLNGEVA</sequence>
<evidence type="ECO:0000313" key="1">
    <source>
        <dbReference type="EMBL" id="GEC97536.1"/>
    </source>
</evidence>
<organism evidence="1 2">
    <name type="scientific">Zoogloea ramigera</name>
    <dbReference type="NCBI Taxonomy" id="350"/>
    <lineage>
        <taxon>Bacteria</taxon>
        <taxon>Pseudomonadati</taxon>
        <taxon>Pseudomonadota</taxon>
        <taxon>Betaproteobacteria</taxon>
        <taxon>Rhodocyclales</taxon>
        <taxon>Zoogloeaceae</taxon>
        <taxon>Zoogloea</taxon>
    </lineage>
</organism>
<proteinExistence type="predicted"/>
<keyword evidence="2" id="KW-1185">Reference proteome</keyword>
<dbReference type="AlphaFoldDB" id="A0A4Y4CYY9"/>
<accession>A0A4Y4CYY9</accession>
<dbReference type="RefSeq" id="WP_246093748.1">
    <property type="nucleotide sequence ID" value="NZ_BJNV01000096.1"/>
</dbReference>
<dbReference type="Proteomes" id="UP000318422">
    <property type="component" value="Unassembled WGS sequence"/>
</dbReference>
<protein>
    <recommendedName>
        <fullName evidence="3">Helix-turn-helix domain-containing protein</fullName>
    </recommendedName>
</protein>
<evidence type="ECO:0000313" key="2">
    <source>
        <dbReference type="Proteomes" id="UP000318422"/>
    </source>
</evidence>
<gene>
    <name evidence="1" type="ORF">ZRA01_36090</name>
</gene>
<reference evidence="1 2" key="1">
    <citation type="submission" date="2019-06" db="EMBL/GenBank/DDBJ databases">
        <title>Whole genome shotgun sequence of Zoogloea ramigera NBRC 15342.</title>
        <authorList>
            <person name="Hosoyama A."/>
            <person name="Uohara A."/>
            <person name="Ohji S."/>
            <person name="Ichikawa N."/>
        </authorList>
    </citation>
    <scope>NUCLEOTIDE SEQUENCE [LARGE SCALE GENOMIC DNA]</scope>
    <source>
        <strain evidence="1 2">NBRC 15342</strain>
    </source>
</reference>
<name>A0A4Y4CYY9_ZOORA</name>
<comment type="caution">
    <text evidence="1">The sequence shown here is derived from an EMBL/GenBank/DDBJ whole genome shotgun (WGS) entry which is preliminary data.</text>
</comment>